<evidence type="ECO:0000313" key="1">
    <source>
        <dbReference type="EMBL" id="GBM58695.1"/>
    </source>
</evidence>
<dbReference type="Proteomes" id="UP000499080">
    <property type="component" value="Unassembled WGS sequence"/>
</dbReference>
<dbReference type="AlphaFoldDB" id="A0A4Y2H0S6"/>
<sequence length="155" mass="17957">MHSYKATVWWNRLSNLEPVSTEALPPGHRDPCLLGGKCYQDTKCHEGKKFTAVCSTYRWTIPLTNVEVAVKRLSETRWSAHYETNKPTFKCFKKIVDAIKELCDASETIDVLRATQTLLPAMSDFSLLCFLRLWYNVFKEVNHVQKYLHILGINF</sequence>
<gene>
    <name evidence="1" type="ORF">AVEN_256469_1</name>
</gene>
<reference evidence="1 2" key="1">
    <citation type="journal article" date="2019" name="Sci. Rep.">
        <title>Orb-weaving spider Araneus ventricosus genome elucidates the spidroin gene catalogue.</title>
        <authorList>
            <person name="Kono N."/>
            <person name="Nakamura H."/>
            <person name="Ohtoshi R."/>
            <person name="Moran D.A.P."/>
            <person name="Shinohara A."/>
            <person name="Yoshida Y."/>
            <person name="Fujiwara M."/>
            <person name="Mori M."/>
            <person name="Tomita M."/>
            <person name="Arakawa K."/>
        </authorList>
    </citation>
    <scope>NUCLEOTIDE SEQUENCE [LARGE SCALE GENOMIC DNA]</scope>
</reference>
<accession>A0A4Y2H0S6</accession>
<comment type="caution">
    <text evidence="1">The sequence shown here is derived from an EMBL/GenBank/DDBJ whole genome shotgun (WGS) entry which is preliminary data.</text>
</comment>
<keyword evidence="2" id="KW-1185">Reference proteome</keyword>
<proteinExistence type="predicted"/>
<dbReference type="OrthoDB" id="10063284at2759"/>
<protein>
    <submittedName>
        <fullName evidence="1">Uncharacterized protein</fullName>
    </submittedName>
</protein>
<dbReference type="EMBL" id="BGPR01001645">
    <property type="protein sequence ID" value="GBM58695.1"/>
    <property type="molecule type" value="Genomic_DNA"/>
</dbReference>
<evidence type="ECO:0000313" key="2">
    <source>
        <dbReference type="Proteomes" id="UP000499080"/>
    </source>
</evidence>
<name>A0A4Y2H0S6_ARAVE</name>
<organism evidence="1 2">
    <name type="scientific">Araneus ventricosus</name>
    <name type="common">Orbweaver spider</name>
    <name type="synonym">Epeira ventricosa</name>
    <dbReference type="NCBI Taxonomy" id="182803"/>
    <lineage>
        <taxon>Eukaryota</taxon>
        <taxon>Metazoa</taxon>
        <taxon>Ecdysozoa</taxon>
        <taxon>Arthropoda</taxon>
        <taxon>Chelicerata</taxon>
        <taxon>Arachnida</taxon>
        <taxon>Araneae</taxon>
        <taxon>Araneomorphae</taxon>
        <taxon>Entelegynae</taxon>
        <taxon>Araneoidea</taxon>
        <taxon>Araneidae</taxon>
        <taxon>Araneus</taxon>
    </lineage>
</organism>